<dbReference type="PANTHER" id="PTHR23429:SF0">
    <property type="entry name" value="GLUCOSE-6-PHOSPHATE 1-DEHYDROGENASE"/>
    <property type="match status" value="1"/>
</dbReference>
<dbReference type="PRINTS" id="PR00079">
    <property type="entry name" value="G6PDHDRGNASE"/>
</dbReference>
<dbReference type="InterPro" id="IPR022674">
    <property type="entry name" value="G6P_DH_NAD-bd"/>
</dbReference>
<dbReference type="eggNOG" id="COG0364">
    <property type="taxonomic scope" value="Bacteria"/>
</dbReference>
<evidence type="ECO:0000259" key="6">
    <source>
        <dbReference type="Pfam" id="PF00479"/>
    </source>
</evidence>
<dbReference type="AlphaFoldDB" id="I4EWC1"/>
<proteinExistence type="predicted"/>
<dbReference type="SUPFAM" id="SSF51735">
    <property type="entry name" value="NAD(P)-binding Rossmann-fold domains"/>
    <property type="match status" value="1"/>
</dbReference>
<evidence type="ECO:0000313" key="9">
    <source>
        <dbReference type="Proteomes" id="UP000006461"/>
    </source>
</evidence>
<gene>
    <name evidence="8" type="ordered locus">MODMU_2252</name>
</gene>
<name>I4EWC1_MODI5</name>
<dbReference type="OMA" id="HEEMYMK"/>
<evidence type="ECO:0000256" key="5">
    <source>
        <dbReference type="ARBA" id="ARBA00023277"/>
    </source>
</evidence>
<feature type="domain" description="Glucose-6-phosphate dehydrogenase NAD-binding" evidence="6">
    <location>
        <begin position="7"/>
        <end position="175"/>
    </location>
</feature>
<dbReference type="Proteomes" id="UP000006461">
    <property type="component" value="Chromosome"/>
</dbReference>
<feature type="domain" description="Glucose-6-phosphate dehydrogenase C-terminal" evidence="7">
    <location>
        <begin position="195"/>
        <end position="347"/>
    </location>
</feature>
<organism evidence="8 9">
    <name type="scientific">Modestobacter italicus (strain DSM 44449 / CECT 9708 / BC 501)</name>
    <dbReference type="NCBI Taxonomy" id="2732864"/>
    <lineage>
        <taxon>Bacteria</taxon>
        <taxon>Bacillati</taxon>
        <taxon>Actinomycetota</taxon>
        <taxon>Actinomycetes</taxon>
        <taxon>Geodermatophilales</taxon>
        <taxon>Geodermatophilaceae</taxon>
        <taxon>Modestobacter</taxon>
    </lineage>
</organism>
<dbReference type="OrthoDB" id="9802739at2"/>
<dbReference type="KEGG" id="mmar:MODMU_2252"/>
<dbReference type="InterPro" id="IPR022675">
    <property type="entry name" value="G6P_DH_C"/>
</dbReference>
<dbReference type="GO" id="GO:0006006">
    <property type="term" value="P:glucose metabolic process"/>
    <property type="evidence" value="ECO:0007669"/>
    <property type="project" value="UniProtKB-KW"/>
</dbReference>
<dbReference type="SUPFAM" id="SSF55347">
    <property type="entry name" value="Glyceraldehyde-3-phosphate dehydrogenase-like, C-terminal domain"/>
    <property type="match status" value="1"/>
</dbReference>
<evidence type="ECO:0000256" key="1">
    <source>
        <dbReference type="ARBA" id="ARBA00004937"/>
    </source>
</evidence>
<evidence type="ECO:0000313" key="8">
    <source>
        <dbReference type="EMBL" id="CCH87684.1"/>
    </source>
</evidence>
<evidence type="ECO:0000256" key="4">
    <source>
        <dbReference type="ARBA" id="ARBA00023002"/>
    </source>
</evidence>
<evidence type="ECO:0000256" key="2">
    <source>
        <dbReference type="ARBA" id="ARBA00022526"/>
    </source>
</evidence>
<dbReference type="Gene3D" id="3.30.360.10">
    <property type="entry name" value="Dihydrodipicolinate Reductase, domain 2"/>
    <property type="match status" value="2"/>
</dbReference>
<dbReference type="EC" id="1.1.1.49" evidence="8"/>
<dbReference type="InterPro" id="IPR036291">
    <property type="entry name" value="NAD(P)-bd_dom_sf"/>
</dbReference>
<dbReference type="EMBL" id="FO203431">
    <property type="protein sequence ID" value="CCH87684.1"/>
    <property type="molecule type" value="Genomic_DNA"/>
</dbReference>
<sequence>MISRLLLLGAAGDLAGRFLLPSLAWLEAAGALPADLQVVAAGAQDGDDAGFRASVAARWDTAAPDLPAAARAAALARLRYRRFDADDPASVAAAAGAFTGTGPVAAYLALPPALFPATLRGLGSAGLPPGSRVAVEKPFGADLAGAVALNGLLAEVSRGDERAVTRVDHFLAMPAVTGLLDRRAAGELGPAEDGRTVAGVEVVWQETLGLEGRADFYDRTGAVRDVLQNHLLQVLVALALEPPAAAADLPAARSAVLRSLRLASADPAACTRRARYTAGTLADGTAVPDYADEEGVAPARCTETHAEVVLALDVPRWAGTRFGVRTGKAVGTARKGVAVRFRDADRDPLWISLEPAAQGPGADGAPGELAAYRAVLTDVLTGGSATSVGAEEAELAWRVVDPALKGWAAGAVPLLENRAGSAGPPPLDPGAPRG</sequence>
<accession>I4EWC1</accession>
<keyword evidence="5" id="KW-0119">Carbohydrate metabolism</keyword>
<dbReference type="Pfam" id="PF02781">
    <property type="entry name" value="G6PD_C"/>
    <property type="match status" value="1"/>
</dbReference>
<dbReference type="Pfam" id="PF00479">
    <property type="entry name" value="G6PD_N"/>
    <property type="match status" value="1"/>
</dbReference>
<keyword evidence="9" id="KW-1185">Reference proteome</keyword>
<keyword evidence="3" id="KW-0521">NADP</keyword>
<dbReference type="STRING" id="477641.MODMU_2252"/>
<reference evidence="8 9" key="1">
    <citation type="journal article" date="2012" name="J. Bacteriol.">
        <title>Genome Sequence of Radiation-Resistant Modestobacter marinus Strain BC501, a Representative Actinobacterium That Thrives on Calcareous Stone Surfaces.</title>
        <authorList>
            <person name="Normand P."/>
            <person name="Gury J."/>
            <person name="Pujic P."/>
            <person name="Chouaia B."/>
            <person name="Crotti E."/>
            <person name="Brusetti L."/>
            <person name="Daffonchio D."/>
            <person name="Vacherie B."/>
            <person name="Barbe V."/>
            <person name="Medigue C."/>
            <person name="Calteau A."/>
            <person name="Ghodhbane-Gtari F."/>
            <person name="Essoussi I."/>
            <person name="Nouioui I."/>
            <person name="Abbassi-Ghozzi I."/>
            <person name="Gtari M."/>
        </authorList>
    </citation>
    <scope>NUCLEOTIDE SEQUENCE [LARGE SCALE GENOMIC DNA]</scope>
    <source>
        <strain evidence="9">BC 501</strain>
    </source>
</reference>
<dbReference type="PATRIC" id="fig|477641.3.peg.2141"/>
<keyword evidence="4 8" id="KW-0560">Oxidoreductase</keyword>
<dbReference type="Gene3D" id="3.40.50.720">
    <property type="entry name" value="NAD(P)-binding Rossmann-like Domain"/>
    <property type="match status" value="2"/>
</dbReference>
<dbReference type="InterPro" id="IPR001282">
    <property type="entry name" value="G6P_DH"/>
</dbReference>
<dbReference type="PANTHER" id="PTHR23429">
    <property type="entry name" value="GLUCOSE-6-PHOSPHATE 1-DEHYDROGENASE G6PD"/>
    <property type="match status" value="1"/>
</dbReference>
<evidence type="ECO:0000256" key="3">
    <source>
        <dbReference type="ARBA" id="ARBA00022857"/>
    </source>
</evidence>
<dbReference type="GO" id="GO:0009051">
    <property type="term" value="P:pentose-phosphate shunt, oxidative branch"/>
    <property type="evidence" value="ECO:0007669"/>
    <property type="project" value="TreeGrafter"/>
</dbReference>
<dbReference type="GO" id="GO:0004345">
    <property type="term" value="F:glucose-6-phosphate dehydrogenase activity"/>
    <property type="evidence" value="ECO:0007669"/>
    <property type="project" value="UniProtKB-EC"/>
</dbReference>
<protein>
    <submittedName>
        <fullName evidence="8">Glucose-6-phosphate 1-dehydrogenase</fullName>
        <ecNumber evidence="8">1.1.1.49</ecNumber>
    </submittedName>
</protein>
<dbReference type="GO" id="GO:0005829">
    <property type="term" value="C:cytosol"/>
    <property type="evidence" value="ECO:0007669"/>
    <property type="project" value="TreeGrafter"/>
</dbReference>
<keyword evidence="2" id="KW-0313">Glucose metabolism</keyword>
<evidence type="ECO:0000259" key="7">
    <source>
        <dbReference type="Pfam" id="PF02781"/>
    </source>
</evidence>
<dbReference type="GO" id="GO:0050661">
    <property type="term" value="F:NADP binding"/>
    <property type="evidence" value="ECO:0007669"/>
    <property type="project" value="InterPro"/>
</dbReference>
<dbReference type="HOGENOM" id="CLU_013524_5_1_11"/>
<comment type="pathway">
    <text evidence="1">Carbohydrate degradation; pentose phosphate pathway; D-ribulose 5-phosphate from D-glucose 6-phosphate (oxidative stage): step 1/3.</text>
</comment>